<organism evidence="2 3">
    <name type="scientific">Coptis chinensis</name>
    <dbReference type="NCBI Taxonomy" id="261450"/>
    <lineage>
        <taxon>Eukaryota</taxon>
        <taxon>Viridiplantae</taxon>
        <taxon>Streptophyta</taxon>
        <taxon>Embryophyta</taxon>
        <taxon>Tracheophyta</taxon>
        <taxon>Spermatophyta</taxon>
        <taxon>Magnoliopsida</taxon>
        <taxon>Ranunculales</taxon>
        <taxon>Ranunculaceae</taxon>
        <taxon>Coptidoideae</taxon>
        <taxon>Coptis</taxon>
    </lineage>
</organism>
<dbReference type="OrthoDB" id="5984008at2759"/>
<comment type="caution">
    <text evidence="2">The sequence shown here is derived from an EMBL/GenBank/DDBJ whole genome shotgun (WGS) entry which is preliminary data.</text>
</comment>
<evidence type="ECO:0000256" key="1">
    <source>
        <dbReference type="SAM" id="Phobius"/>
    </source>
</evidence>
<accession>A0A835MHN9</accession>
<proteinExistence type="predicted"/>
<feature type="transmembrane region" description="Helical" evidence="1">
    <location>
        <begin position="86"/>
        <end position="107"/>
    </location>
</feature>
<dbReference type="InterPro" id="IPR015683">
    <property type="entry name" value="Ionotropic_Glu_rcpt"/>
</dbReference>
<gene>
    <name evidence="2" type="ORF">IFM89_008054</name>
</gene>
<dbReference type="AlphaFoldDB" id="A0A835MHN9"/>
<dbReference type="SUPFAM" id="SSF53850">
    <property type="entry name" value="Periplasmic binding protein-like II"/>
    <property type="match status" value="1"/>
</dbReference>
<reference evidence="2 3" key="1">
    <citation type="submission" date="2020-10" db="EMBL/GenBank/DDBJ databases">
        <title>The Coptis chinensis genome and diversification of protoberbering-type alkaloids.</title>
        <authorList>
            <person name="Wang B."/>
            <person name="Shu S."/>
            <person name="Song C."/>
            <person name="Liu Y."/>
        </authorList>
    </citation>
    <scope>NUCLEOTIDE SEQUENCE [LARGE SCALE GENOMIC DNA]</scope>
    <source>
        <strain evidence="2">HL-2020</strain>
        <tissue evidence="2">Leaf</tissue>
    </source>
</reference>
<name>A0A835MHN9_9MAGN</name>
<sequence length="210" mass="22666">MMGNHMTSWKSWCPGQLLNGSSGAGGVEVFPKGSPLVPDISRAILNVTEGDKMDAIDREWFGQQVSCQEQGTTTSESLTLDSFKGLFMIAGVASAIAFLVFFIIFLYEHRNIITSECSVSQKISAMAVEFDKEKDISSRGSKKIDFLSARTTDGRESCVAECNVSTPQSPATIVCVHEDTVFSTEGSTPSTDHSTPIRDPPGVIEITSVN</sequence>
<dbReference type="Proteomes" id="UP000631114">
    <property type="component" value="Unassembled WGS sequence"/>
</dbReference>
<evidence type="ECO:0000313" key="2">
    <source>
        <dbReference type="EMBL" id="KAF9624116.1"/>
    </source>
</evidence>
<dbReference type="Gene3D" id="3.40.190.10">
    <property type="entry name" value="Periplasmic binding protein-like II"/>
    <property type="match status" value="1"/>
</dbReference>
<dbReference type="PANTHER" id="PTHR18966">
    <property type="entry name" value="IONOTROPIC GLUTAMATE RECEPTOR"/>
    <property type="match status" value="1"/>
</dbReference>
<dbReference type="EMBL" id="JADFTS010000001">
    <property type="protein sequence ID" value="KAF9624116.1"/>
    <property type="molecule type" value="Genomic_DNA"/>
</dbReference>
<keyword evidence="3" id="KW-1185">Reference proteome</keyword>
<keyword evidence="1" id="KW-0812">Transmembrane</keyword>
<keyword evidence="1" id="KW-1133">Transmembrane helix</keyword>
<keyword evidence="1" id="KW-0472">Membrane</keyword>
<protein>
    <submittedName>
        <fullName evidence="2">Uncharacterized protein</fullName>
    </submittedName>
</protein>
<evidence type="ECO:0000313" key="3">
    <source>
        <dbReference type="Proteomes" id="UP000631114"/>
    </source>
</evidence>